<dbReference type="AlphaFoldDB" id="A0A329T1X6"/>
<sequence length="193" mass="22008">MQVALLAVGPSDFKGDLSIEAMFGSVQRAQARPRSVTPARHELEQVDRFRVARVRDKTQRKRRQYSCKVCSILWRALNKPAWETTYLFRTCSNAHGSDVVYSCQHDPTGPVNTPICSQIWRDMWRNGTDTPMEGVDGYGSSVDQIEDGWSPRTTMMKEEGKKDMRAKELPAAKRKRTVVNFSGLAEADRYNYN</sequence>
<dbReference type="EMBL" id="MJFZ01000015">
    <property type="protein sequence ID" value="RAW42448.1"/>
    <property type="molecule type" value="Genomic_DNA"/>
</dbReference>
<name>A0A329T1X6_9STRA</name>
<dbReference type="VEuPathDB" id="FungiDB:PC110_g1323"/>
<accession>A0A329T1X6</accession>
<comment type="caution">
    <text evidence="1">The sequence shown here is derived from an EMBL/GenBank/DDBJ whole genome shotgun (WGS) entry which is preliminary data.</text>
</comment>
<evidence type="ECO:0000313" key="1">
    <source>
        <dbReference type="EMBL" id="RAW42448.1"/>
    </source>
</evidence>
<keyword evidence="2" id="KW-1185">Reference proteome</keyword>
<evidence type="ECO:0000313" key="2">
    <source>
        <dbReference type="Proteomes" id="UP000251314"/>
    </source>
</evidence>
<protein>
    <submittedName>
        <fullName evidence="1">Uncharacterized protein</fullName>
    </submittedName>
</protein>
<organism evidence="1 2">
    <name type="scientific">Phytophthora cactorum</name>
    <dbReference type="NCBI Taxonomy" id="29920"/>
    <lineage>
        <taxon>Eukaryota</taxon>
        <taxon>Sar</taxon>
        <taxon>Stramenopiles</taxon>
        <taxon>Oomycota</taxon>
        <taxon>Peronosporomycetes</taxon>
        <taxon>Peronosporales</taxon>
        <taxon>Peronosporaceae</taxon>
        <taxon>Phytophthora</taxon>
    </lineage>
</organism>
<proteinExistence type="predicted"/>
<dbReference type="OrthoDB" id="116335at2759"/>
<gene>
    <name evidence="1" type="ORF">PC110_g1323</name>
</gene>
<dbReference type="Proteomes" id="UP000251314">
    <property type="component" value="Unassembled WGS sequence"/>
</dbReference>
<reference evidence="1 2" key="1">
    <citation type="submission" date="2018-01" db="EMBL/GenBank/DDBJ databases">
        <title>Draft genome of the strawberry crown rot pathogen Phytophthora cactorum.</title>
        <authorList>
            <person name="Armitage A.D."/>
            <person name="Lysoe E."/>
            <person name="Nellist C.F."/>
            <person name="Harrison R.J."/>
            <person name="Brurberg M.B."/>
        </authorList>
    </citation>
    <scope>NUCLEOTIDE SEQUENCE [LARGE SCALE GENOMIC DNA]</scope>
    <source>
        <strain evidence="1 2">10300</strain>
    </source>
</reference>